<proteinExistence type="predicted"/>
<accession>A0ACD1GYX0</accession>
<evidence type="ECO:0000313" key="2">
    <source>
        <dbReference type="Proteomes" id="UP000249661"/>
    </source>
</evidence>
<organism evidence="1 2">
    <name type="scientific">Aspergillus aculeatinus CBS 121060</name>
    <dbReference type="NCBI Taxonomy" id="1448322"/>
    <lineage>
        <taxon>Eukaryota</taxon>
        <taxon>Fungi</taxon>
        <taxon>Dikarya</taxon>
        <taxon>Ascomycota</taxon>
        <taxon>Pezizomycotina</taxon>
        <taxon>Eurotiomycetes</taxon>
        <taxon>Eurotiomycetidae</taxon>
        <taxon>Eurotiales</taxon>
        <taxon>Aspergillaceae</taxon>
        <taxon>Aspergillus</taxon>
        <taxon>Aspergillus subgen. Circumdati</taxon>
    </lineage>
</organism>
<evidence type="ECO:0000313" key="1">
    <source>
        <dbReference type="EMBL" id="RAH66551.1"/>
    </source>
</evidence>
<protein>
    <submittedName>
        <fullName evidence="1">Uncharacterized protein</fullName>
    </submittedName>
</protein>
<reference evidence="1" key="1">
    <citation type="submission" date="2018-02" db="EMBL/GenBank/DDBJ databases">
        <title>The genomes of Aspergillus section Nigri reveals drivers in fungal speciation.</title>
        <authorList>
            <consortium name="DOE Joint Genome Institute"/>
            <person name="Vesth T.C."/>
            <person name="Nybo J."/>
            <person name="Theobald S."/>
            <person name="Brandl J."/>
            <person name="Frisvad J.C."/>
            <person name="Nielsen K.F."/>
            <person name="Lyhne E.K."/>
            <person name="Kogle M.E."/>
            <person name="Kuo A."/>
            <person name="Riley R."/>
            <person name="Clum A."/>
            <person name="Nolan M."/>
            <person name="Lipzen A."/>
            <person name="Salamov A."/>
            <person name="Henrissat B."/>
            <person name="Wiebenga A."/>
            <person name="De vries R.P."/>
            <person name="Grigoriev I.V."/>
            <person name="Mortensen U.H."/>
            <person name="Andersen M.R."/>
            <person name="Baker S.E."/>
        </authorList>
    </citation>
    <scope>NUCLEOTIDE SEQUENCE</scope>
    <source>
        <strain evidence="1">CBS 121060</strain>
    </source>
</reference>
<sequence length="101" mass="11660">MDLKLGKRKRGGWWRGGRGKRREARERERAWRKKDGGEVCALVEWNDPVKQYSRAPSSTLTAYCSEPLMRLPFLNTPIRHLEVVQVPTSFCLSHPGSHLET</sequence>
<keyword evidence="2" id="KW-1185">Reference proteome</keyword>
<gene>
    <name evidence="1" type="ORF">BO66DRAFT_172018</name>
</gene>
<name>A0ACD1GYX0_9EURO</name>
<dbReference type="Proteomes" id="UP000249661">
    <property type="component" value="Unassembled WGS sequence"/>
</dbReference>
<dbReference type="EMBL" id="KZ824981">
    <property type="protein sequence ID" value="RAH66551.1"/>
    <property type="molecule type" value="Genomic_DNA"/>
</dbReference>